<protein>
    <submittedName>
        <fullName evidence="2">Uncharacterized protein</fullName>
    </submittedName>
</protein>
<keyword evidence="1" id="KW-1133">Transmembrane helix</keyword>
<gene>
    <name evidence="2" type="ORF">LCGC14_1531270</name>
</gene>
<sequence>MLGAVVGFFSAVLSAIIATLNYLIVHDWVGFWIMLAVFGVGSILTIIEWVSSAGSMVALKIGIILVNIFALSFQMYNDIMDSDGIVG</sequence>
<dbReference type="AlphaFoldDB" id="A0A0F9JGN5"/>
<comment type="caution">
    <text evidence="2">The sequence shown here is derived from an EMBL/GenBank/DDBJ whole genome shotgun (WGS) entry which is preliminary data.</text>
</comment>
<proteinExistence type="predicted"/>
<organism evidence="2">
    <name type="scientific">marine sediment metagenome</name>
    <dbReference type="NCBI Taxonomy" id="412755"/>
    <lineage>
        <taxon>unclassified sequences</taxon>
        <taxon>metagenomes</taxon>
        <taxon>ecological metagenomes</taxon>
    </lineage>
</organism>
<dbReference type="EMBL" id="LAZR01011474">
    <property type="protein sequence ID" value="KKM61486.1"/>
    <property type="molecule type" value="Genomic_DNA"/>
</dbReference>
<feature type="transmembrane region" description="Helical" evidence="1">
    <location>
        <begin position="28"/>
        <end position="50"/>
    </location>
</feature>
<evidence type="ECO:0000256" key="1">
    <source>
        <dbReference type="SAM" id="Phobius"/>
    </source>
</evidence>
<feature type="transmembrane region" description="Helical" evidence="1">
    <location>
        <begin position="57"/>
        <end position="76"/>
    </location>
</feature>
<name>A0A0F9JGN5_9ZZZZ</name>
<accession>A0A0F9JGN5</accession>
<keyword evidence="1" id="KW-0812">Transmembrane</keyword>
<keyword evidence="1" id="KW-0472">Membrane</keyword>
<evidence type="ECO:0000313" key="2">
    <source>
        <dbReference type="EMBL" id="KKM61486.1"/>
    </source>
</evidence>
<reference evidence="2" key="1">
    <citation type="journal article" date="2015" name="Nature">
        <title>Complex archaea that bridge the gap between prokaryotes and eukaryotes.</title>
        <authorList>
            <person name="Spang A."/>
            <person name="Saw J.H."/>
            <person name="Jorgensen S.L."/>
            <person name="Zaremba-Niedzwiedzka K."/>
            <person name="Martijn J."/>
            <person name="Lind A.E."/>
            <person name="van Eijk R."/>
            <person name="Schleper C."/>
            <person name="Guy L."/>
            <person name="Ettema T.J."/>
        </authorList>
    </citation>
    <scope>NUCLEOTIDE SEQUENCE</scope>
</reference>